<organism evidence="8 9">
    <name type="scientific">Halanaerobium salsuginis</name>
    <dbReference type="NCBI Taxonomy" id="29563"/>
    <lineage>
        <taxon>Bacteria</taxon>
        <taxon>Bacillati</taxon>
        <taxon>Bacillota</taxon>
        <taxon>Clostridia</taxon>
        <taxon>Halanaerobiales</taxon>
        <taxon>Halanaerobiaceae</taxon>
        <taxon>Halanaerobium</taxon>
    </lineage>
</organism>
<dbReference type="InterPro" id="IPR011055">
    <property type="entry name" value="Dup_hybrid_motif"/>
</dbReference>
<keyword evidence="6" id="KW-0418">Kinase</keyword>
<protein>
    <submittedName>
        <fullName evidence="8">PTS system, glucose-specific IIA component</fullName>
    </submittedName>
</protein>
<evidence type="ECO:0000256" key="3">
    <source>
        <dbReference type="ARBA" id="ARBA00022597"/>
    </source>
</evidence>
<dbReference type="PANTHER" id="PTHR45008:SF1">
    <property type="entry name" value="PTS SYSTEM GLUCOSE-SPECIFIC EIIA COMPONENT"/>
    <property type="match status" value="1"/>
</dbReference>
<dbReference type="NCBIfam" id="TIGR00830">
    <property type="entry name" value="PTBA"/>
    <property type="match status" value="1"/>
</dbReference>
<evidence type="ECO:0000256" key="4">
    <source>
        <dbReference type="ARBA" id="ARBA00022679"/>
    </source>
</evidence>
<dbReference type="InterPro" id="IPR001127">
    <property type="entry name" value="PTS_EIIA_1_perm"/>
</dbReference>
<reference evidence="8 9" key="1">
    <citation type="submission" date="2016-10" db="EMBL/GenBank/DDBJ databases">
        <authorList>
            <person name="de Groot N.N."/>
        </authorList>
    </citation>
    <scope>NUCLEOTIDE SEQUENCE [LARGE SCALE GENOMIC DNA]</scope>
    <source>
        <strain evidence="8 9">ATCC 51327</strain>
    </source>
</reference>
<dbReference type="GO" id="GO:0016301">
    <property type="term" value="F:kinase activity"/>
    <property type="evidence" value="ECO:0007669"/>
    <property type="project" value="UniProtKB-KW"/>
</dbReference>
<proteinExistence type="predicted"/>
<dbReference type="PROSITE" id="PS51093">
    <property type="entry name" value="PTS_EIIA_TYPE_1"/>
    <property type="match status" value="1"/>
</dbReference>
<evidence type="ECO:0000256" key="6">
    <source>
        <dbReference type="ARBA" id="ARBA00022777"/>
    </source>
</evidence>
<dbReference type="AlphaFoldDB" id="A0A1I4H8A8"/>
<dbReference type="OrthoDB" id="92465at2"/>
<keyword evidence="9" id="KW-1185">Reference proteome</keyword>
<dbReference type="Gene3D" id="2.70.70.10">
    <property type="entry name" value="Glucose Permease (Domain IIA)"/>
    <property type="match status" value="1"/>
</dbReference>
<dbReference type="GO" id="GO:0009401">
    <property type="term" value="P:phosphoenolpyruvate-dependent sugar phosphotransferase system"/>
    <property type="evidence" value="ECO:0007669"/>
    <property type="project" value="UniProtKB-KW"/>
</dbReference>
<dbReference type="PROSITE" id="PS00371">
    <property type="entry name" value="PTS_EIIA_TYPE_1_HIS"/>
    <property type="match status" value="1"/>
</dbReference>
<dbReference type="SUPFAM" id="SSF51261">
    <property type="entry name" value="Duplicated hybrid motif"/>
    <property type="match status" value="1"/>
</dbReference>
<evidence type="ECO:0000256" key="2">
    <source>
        <dbReference type="ARBA" id="ARBA00022448"/>
    </source>
</evidence>
<accession>A0A1I4H8A8</accession>
<dbReference type="Pfam" id="PF00358">
    <property type="entry name" value="PTS_EIIA_1"/>
    <property type="match status" value="1"/>
</dbReference>
<dbReference type="PANTHER" id="PTHR45008">
    <property type="entry name" value="PTS SYSTEM GLUCOSE-SPECIFIC EIIA COMPONENT"/>
    <property type="match status" value="1"/>
</dbReference>
<evidence type="ECO:0000313" key="9">
    <source>
        <dbReference type="Proteomes" id="UP000199006"/>
    </source>
</evidence>
<evidence type="ECO:0000259" key="7">
    <source>
        <dbReference type="PROSITE" id="PS51093"/>
    </source>
</evidence>
<keyword evidence="3" id="KW-0762">Sugar transport</keyword>
<comment type="subcellular location">
    <subcellularLocation>
        <location evidence="1">Cytoplasm</location>
    </subcellularLocation>
</comment>
<evidence type="ECO:0000256" key="1">
    <source>
        <dbReference type="ARBA" id="ARBA00004496"/>
    </source>
</evidence>
<dbReference type="InterPro" id="IPR050890">
    <property type="entry name" value="PTS_EIIA_component"/>
</dbReference>
<dbReference type="GO" id="GO:0005737">
    <property type="term" value="C:cytoplasm"/>
    <property type="evidence" value="ECO:0007669"/>
    <property type="project" value="UniProtKB-SubCell"/>
</dbReference>
<keyword evidence="5" id="KW-0598">Phosphotransferase system</keyword>
<dbReference type="RefSeq" id="WP_089860592.1">
    <property type="nucleotide sequence ID" value="NZ_FOTI01000010.1"/>
</dbReference>
<evidence type="ECO:0000256" key="5">
    <source>
        <dbReference type="ARBA" id="ARBA00022683"/>
    </source>
</evidence>
<keyword evidence="4" id="KW-0808">Transferase</keyword>
<name>A0A1I4H8A8_9FIRM</name>
<dbReference type="EMBL" id="FOTI01000010">
    <property type="protein sequence ID" value="SFL37857.1"/>
    <property type="molecule type" value="Genomic_DNA"/>
</dbReference>
<dbReference type="Proteomes" id="UP000199006">
    <property type="component" value="Unassembled WGS sequence"/>
</dbReference>
<gene>
    <name evidence="8" type="ORF">SAMN02983006_00985</name>
</gene>
<feature type="domain" description="PTS EIIA type-1" evidence="7">
    <location>
        <begin position="28"/>
        <end position="132"/>
    </location>
</feature>
<sequence>MFNIFKKKEEYITAPIKGQVNELQEVPDEAFAQKMLGDGFAITPEENVIKAPCAGEIVQIFSTGHAVGIKSKNGLEVLVHIGIDTVKLDGKGFTKLVENGDKVEVGTPLIEIDLDFIKENAPSISTPVIITNMEKVDSLELVKKSVVEAGENVLKVQLA</sequence>
<keyword evidence="2" id="KW-0813">Transport</keyword>
<dbReference type="STRING" id="29563.SAMN02983006_00985"/>
<evidence type="ECO:0000313" key="8">
    <source>
        <dbReference type="EMBL" id="SFL37857.1"/>
    </source>
</evidence>
<dbReference type="FunFam" id="2.70.70.10:FF:000001">
    <property type="entry name" value="PTS system glucose-specific IIA component"/>
    <property type="match status" value="1"/>
</dbReference>